<evidence type="ECO:0000256" key="2">
    <source>
        <dbReference type="ARBA" id="ARBA00022723"/>
    </source>
</evidence>
<sequence>MPMSKPFLKFQEWSKQYGDLFSLKMAAGNLVIINNPKIVQDKAVPVLQYDEYYTRWRKTFNHILGSAGIKRLLPLLEAEASSLCQDLHRGESSFKYRVRSWSVAVPMVATSGQRAENLPPGFADQFLHSQEEMLRFLIPGSAPLVDYFPILKYVPEVIAHWKKDARRVKKLVRASAMAFYQAGREQYEQMSEDPGAVRVEGLIARLLREQNTPDVVKPERKFTALELGYIGQTAIGAAADTTAATLLTLMCCFAAFPHVLKKAQEEVDLVAGKKPPTGDMLGQLVYLKACISEVLRWRPVTPSALPHTLSQDDQYDGYFFPKGTTFIANAWAMHRDENDYEKPDKFMPERFVRHPYGLRHDNDTPTTEEDLERSGRRALYNFGFGRRRCPGEQFAFTTVMLAASKAVWAFDVLPPPGGIDLSIETGYKDDIVAEPLDPNVVFKFRDASREVALAEDASRTAGVAREMLG</sequence>
<dbReference type="InterPro" id="IPR050364">
    <property type="entry name" value="Cytochrome_P450_fung"/>
</dbReference>
<keyword evidence="2 6" id="KW-0479">Metal-binding</keyword>
<dbReference type="InParanoid" id="A0A2P5HPR3"/>
<dbReference type="STRING" id="158607.A0A2P5HPR3"/>
<dbReference type="InterPro" id="IPR002401">
    <property type="entry name" value="Cyt_P450_E_grp-I"/>
</dbReference>
<evidence type="ECO:0000256" key="7">
    <source>
        <dbReference type="RuleBase" id="RU000461"/>
    </source>
</evidence>
<name>A0A2P5HPR3_DIAHE</name>
<dbReference type="Gene3D" id="1.10.630.10">
    <property type="entry name" value="Cytochrome P450"/>
    <property type="match status" value="1"/>
</dbReference>
<dbReference type="AlphaFoldDB" id="A0A2P5HPR3"/>
<evidence type="ECO:0000256" key="4">
    <source>
        <dbReference type="ARBA" id="ARBA00023004"/>
    </source>
</evidence>
<dbReference type="InterPro" id="IPR017972">
    <property type="entry name" value="Cyt_P450_CS"/>
</dbReference>
<dbReference type="PROSITE" id="PS00086">
    <property type="entry name" value="CYTOCHROME_P450"/>
    <property type="match status" value="1"/>
</dbReference>
<dbReference type="Pfam" id="PF00067">
    <property type="entry name" value="p450"/>
    <property type="match status" value="1"/>
</dbReference>
<keyword evidence="6 7" id="KW-0349">Heme</keyword>
<dbReference type="Proteomes" id="UP000094444">
    <property type="component" value="Unassembled WGS sequence"/>
</dbReference>
<dbReference type="InterPro" id="IPR036396">
    <property type="entry name" value="Cyt_P450_sf"/>
</dbReference>
<proteinExistence type="inferred from homology"/>
<dbReference type="SUPFAM" id="SSF48264">
    <property type="entry name" value="Cytochrome P450"/>
    <property type="match status" value="1"/>
</dbReference>
<dbReference type="GO" id="GO:0005506">
    <property type="term" value="F:iron ion binding"/>
    <property type="evidence" value="ECO:0007669"/>
    <property type="project" value="InterPro"/>
</dbReference>
<gene>
    <name evidence="8" type="ORF">DHEL01_v209357</name>
</gene>
<dbReference type="PRINTS" id="PR00463">
    <property type="entry name" value="EP450I"/>
</dbReference>
<feature type="binding site" description="axial binding residue" evidence="6">
    <location>
        <position position="389"/>
    </location>
    <ligand>
        <name>heme</name>
        <dbReference type="ChEBI" id="CHEBI:30413"/>
    </ligand>
    <ligandPart>
        <name>Fe</name>
        <dbReference type="ChEBI" id="CHEBI:18248"/>
    </ligandPart>
</feature>
<protein>
    <submittedName>
        <fullName evidence="8">Cytochrome P450</fullName>
    </submittedName>
</protein>
<evidence type="ECO:0000256" key="1">
    <source>
        <dbReference type="ARBA" id="ARBA00010617"/>
    </source>
</evidence>
<keyword evidence="9" id="KW-1185">Reference proteome</keyword>
<dbReference type="GO" id="GO:0004497">
    <property type="term" value="F:monooxygenase activity"/>
    <property type="evidence" value="ECO:0007669"/>
    <property type="project" value="UniProtKB-KW"/>
</dbReference>
<dbReference type="OrthoDB" id="1470350at2759"/>
<dbReference type="PANTHER" id="PTHR46300:SF2">
    <property type="entry name" value="CYTOCHROME P450 MONOOXYGENASE ALNH-RELATED"/>
    <property type="match status" value="1"/>
</dbReference>
<evidence type="ECO:0000313" key="8">
    <source>
        <dbReference type="EMBL" id="POS72256.1"/>
    </source>
</evidence>
<keyword evidence="4 6" id="KW-0408">Iron</keyword>
<accession>A0A2P5HPR3</accession>
<dbReference type="InterPro" id="IPR001128">
    <property type="entry name" value="Cyt_P450"/>
</dbReference>
<dbReference type="GO" id="GO:0016705">
    <property type="term" value="F:oxidoreductase activity, acting on paired donors, with incorporation or reduction of molecular oxygen"/>
    <property type="evidence" value="ECO:0007669"/>
    <property type="project" value="InterPro"/>
</dbReference>
<evidence type="ECO:0000256" key="6">
    <source>
        <dbReference type="PIRSR" id="PIRSR602401-1"/>
    </source>
</evidence>
<dbReference type="GO" id="GO:0020037">
    <property type="term" value="F:heme binding"/>
    <property type="evidence" value="ECO:0007669"/>
    <property type="project" value="InterPro"/>
</dbReference>
<evidence type="ECO:0000313" key="9">
    <source>
        <dbReference type="Proteomes" id="UP000094444"/>
    </source>
</evidence>
<comment type="similarity">
    <text evidence="1 7">Belongs to the cytochrome P450 family.</text>
</comment>
<organism evidence="8 9">
    <name type="scientific">Diaporthe helianthi</name>
    <dbReference type="NCBI Taxonomy" id="158607"/>
    <lineage>
        <taxon>Eukaryota</taxon>
        <taxon>Fungi</taxon>
        <taxon>Dikarya</taxon>
        <taxon>Ascomycota</taxon>
        <taxon>Pezizomycotina</taxon>
        <taxon>Sordariomycetes</taxon>
        <taxon>Sordariomycetidae</taxon>
        <taxon>Diaporthales</taxon>
        <taxon>Diaporthaceae</taxon>
        <taxon>Diaporthe</taxon>
    </lineage>
</organism>
<dbReference type="PRINTS" id="PR00385">
    <property type="entry name" value="P450"/>
</dbReference>
<keyword evidence="3 7" id="KW-0560">Oxidoreductase</keyword>
<evidence type="ECO:0000256" key="3">
    <source>
        <dbReference type="ARBA" id="ARBA00023002"/>
    </source>
</evidence>
<evidence type="ECO:0000256" key="5">
    <source>
        <dbReference type="ARBA" id="ARBA00023033"/>
    </source>
</evidence>
<comment type="cofactor">
    <cofactor evidence="6">
        <name>heme</name>
        <dbReference type="ChEBI" id="CHEBI:30413"/>
    </cofactor>
</comment>
<keyword evidence="5 7" id="KW-0503">Monooxygenase</keyword>
<comment type="caution">
    <text evidence="8">The sequence shown here is derived from an EMBL/GenBank/DDBJ whole genome shotgun (WGS) entry which is preliminary data.</text>
</comment>
<dbReference type="PANTHER" id="PTHR46300">
    <property type="entry name" value="P450, PUTATIVE (EUROFUNG)-RELATED-RELATED"/>
    <property type="match status" value="1"/>
</dbReference>
<reference evidence="8" key="1">
    <citation type="submission" date="2017-09" db="EMBL/GenBank/DDBJ databases">
        <title>Polyketide synthases of a Diaporthe helianthi virulent isolate.</title>
        <authorList>
            <person name="Baroncelli R."/>
        </authorList>
    </citation>
    <scope>NUCLEOTIDE SEQUENCE [LARGE SCALE GENOMIC DNA]</scope>
    <source>
        <strain evidence="8">7/96</strain>
    </source>
</reference>
<dbReference type="EMBL" id="MAVT02001046">
    <property type="protein sequence ID" value="POS72256.1"/>
    <property type="molecule type" value="Genomic_DNA"/>
</dbReference>